<protein>
    <submittedName>
        <fullName evidence="1">Uncharacterized protein</fullName>
    </submittedName>
</protein>
<dbReference type="EMBL" id="LAZR01008728">
    <property type="protein sequence ID" value="KKM76908.1"/>
    <property type="molecule type" value="Genomic_DNA"/>
</dbReference>
<name>A0A0F9K4L7_9ZZZZ</name>
<comment type="caution">
    <text evidence="1">The sequence shown here is derived from an EMBL/GenBank/DDBJ whole genome shotgun (WGS) entry which is preliminary data.</text>
</comment>
<organism evidence="1">
    <name type="scientific">marine sediment metagenome</name>
    <dbReference type="NCBI Taxonomy" id="412755"/>
    <lineage>
        <taxon>unclassified sequences</taxon>
        <taxon>metagenomes</taxon>
        <taxon>ecological metagenomes</taxon>
    </lineage>
</organism>
<reference evidence="1" key="1">
    <citation type="journal article" date="2015" name="Nature">
        <title>Complex archaea that bridge the gap between prokaryotes and eukaryotes.</title>
        <authorList>
            <person name="Spang A."/>
            <person name="Saw J.H."/>
            <person name="Jorgensen S.L."/>
            <person name="Zaremba-Niedzwiedzka K."/>
            <person name="Martijn J."/>
            <person name="Lind A.E."/>
            <person name="van Eijk R."/>
            <person name="Schleper C."/>
            <person name="Guy L."/>
            <person name="Ettema T.J."/>
        </authorList>
    </citation>
    <scope>NUCLEOTIDE SEQUENCE</scope>
</reference>
<evidence type="ECO:0000313" key="1">
    <source>
        <dbReference type="EMBL" id="KKM76908.1"/>
    </source>
</evidence>
<gene>
    <name evidence="1" type="ORF">LCGC14_1375450</name>
</gene>
<proteinExistence type="predicted"/>
<accession>A0A0F9K4L7</accession>
<dbReference type="AlphaFoldDB" id="A0A0F9K4L7"/>
<sequence length="110" mass="12410">MYLKENIMKKIFITFIISLFVAPLTLADTTSDVLAELETAGIQYVYVISKEPALENLRILKTNETTEVVDLFVATGRLDDLSANVEVVTLKDTLEQAMTVRERLETILED</sequence>